<feature type="compositionally biased region" description="Acidic residues" evidence="1">
    <location>
        <begin position="749"/>
        <end position="758"/>
    </location>
</feature>
<dbReference type="InterPro" id="IPR006994">
    <property type="entry name" value="TCF25/Rqc1"/>
</dbReference>
<feature type="compositionally biased region" description="Basic residues" evidence="1">
    <location>
        <begin position="112"/>
        <end position="123"/>
    </location>
</feature>
<organism evidence="2 3">
    <name type="scientific">Phlebiopsis gigantea (strain 11061_1 CR5-6)</name>
    <name type="common">White-rot fungus</name>
    <name type="synonym">Peniophora gigantea</name>
    <dbReference type="NCBI Taxonomy" id="745531"/>
    <lineage>
        <taxon>Eukaryota</taxon>
        <taxon>Fungi</taxon>
        <taxon>Dikarya</taxon>
        <taxon>Basidiomycota</taxon>
        <taxon>Agaricomycotina</taxon>
        <taxon>Agaricomycetes</taxon>
        <taxon>Polyporales</taxon>
        <taxon>Phanerochaetaceae</taxon>
        <taxon>Phlebiopsis</taxon>
    </lineage>
</organism>
<feature type="region of interest" description="Disordered" evidence="1">
    <location>
        <begin position="740"/>
        <end position="760"/>
    </location>
</feature>
<dbReference type="OrthoDB" id="205993at2759"/>
<accession>A0A0C3NYM1</accession>
<evidence type="ECO:0000313" key="3">
    <source>
        <dbReference type="Proteomes" id="UP000053257"/>
    </source>
</evidence>
<gene>
    <name evidence="2" type="ORF">PHLGIDRAFT_100960</name>
</gene>
<feature type="compositionally biased region" description="Basic and acidic residues" evidence="1">
    <location>
        <begin position="791"/>
        <end position="800"/>
    </location>
</feature>
<dbReference type="GO" id="GO:1990112">
    <property type="term" value="C:RQC complex"/>
    <property type="evidence" value="ECO:0007669"/>
    <property type="project" value="TreeGrafter"/>
</dbReference>
<protein>
    <recommendedName>
        <fullName evidence="4">DUF654-domain-containing protein</fullName>
    </recommendedName>
</protein>
<feature type="region of interest" description="Disordered" evidence="1">
    <location>
        <begin position="191"/>
        <end position="225"/>
    </location>
</feature>
<dbReference type="EMBL" id="KN840453">
    <property type="protein sequence ID" value="KIP10564.1"/>
    <property type="molecule type" value="Genomic_DNA"/>
</dbReference>
<name>A0A0C3NYM1_PHLG1</name>
<evidence type="ECO:0000313" key="2">
    <source>
        <dbReference type="EMBL" id="KIP10564.1"/>
    </source>
</evidence>
<keyword evidence="3" id="KW-1185">Reference proteome</keyword>
<dbReference type="HOGENOM" id="CLU_008321_2_0_1"/>
<dbReference type="Pfam" id="PF04910">
    <property type="entry name" value="Tcf25"/>
    <property type="match status" value="1"/>
</dbReference>
<evidence type="ECO:0008006" key="4">
    <source>
        <dbReference type="Google" id="ProtNLM"/>
    </source>
</evidence>
<feature type="compositionally biased region" description="Polar residues" evidence="1">
    <location>
        <begin position="196"/>
        <end position="216"/>
    </location>
</feature>
<reference evidence="2 3" key="1">
    <citation type="journal article" date="2014" name="PLoS Genet.">
        <title>Analysis of the Phlebiopsis gigantea genome, transcriptome and secretome provides insight into its pioneer colonization strategies of wood.</title>
        <authorList>
            <person name="Hori C."/>
            <person name="Ishida T."/>
            <person name="Igarashi K."/>
            <person name="Samejima M."/>
            <person name="Suzuki H."/>
            <person name="Master E."/>
            <person name="Ferreira P."/>
            <person name="Ruiz-Duenas F.J."/>
            <person name="Held B."/>
            <person name="Canessa P."/>
            <person name="Larrondo L.F."/>
            <person name="Schmoll M."/>
            <person name="Druzhinina I.S."/>
            <person name="Kubicek C.P."/>
            <person name="Gaskell J.A."/>
            <person name="Kersten P."/>
            <person name="St John F."/>
            <person name="Glasner J."/>
            <person name="Sabat G."/>
            <person name="Splinter BonDurant S."/>
            <person name="Syed K."/>
            <person name="Yadav J."/>
            <person name="Mgbeahuruike A.C."/>
            <person name="Kovalchuk A."/>
            <person name="Asiegbu F.O."/>
            <person name="Lackner G."/>
            <person name="Hoffmeister D."/>
            <person name="Rencoret J."/>
            <person name="Gutierrez A."/>
            <person name="Sun H."/>
            <person name="Lindquist E."/>
            <person name="Barry K."/>
            <person name="Riley R."/>
            <person name="Grigoriev I.V."/>
            <person name="Henrissat B."/>
            <person name="Kues U."/>
            <person name="Berka R.M."/>
            <person name="Martinez A.T."/>
            <person name="Covert S.F."/>
            <person name="Blanchette R.A."/>
            <person name="Cullen D."/>
        </authorList>
    </citation>
    <scope>NUCLEOTIDE SEQUENCE [LARGE SCALE GENOMIC DNA]</scope>
    <source>
        <strain evidence="2 3">11061_1 CR5-6</strain>
    </source>
</reference>
<dbReference type="GO" id="GO:1990116">
    <property type="term" value="P:ribosome-associated ubiquitin-dependent protein catabolic process"/>
    <property type="evidence" value="ECO:0007669"/>
    <property type="project" value="TreeGrafter"/>
</dbReference>
<dbReference type="AlphaFoldDB" id="A0A0C3NYM1"/>
<dbReference type="GO" id="GO:0072344">
    <property type="term" value="P:rescue of stalled ribosome"/>
    <property type="evidence" value="ECO:0007669"/>
    <property type="project" value="TreeGrafter"/>
</dbReference>
<dbReference type="Proteomes" id="UP000053257">
    <property type="component" value="Unassembled WGS sequence"/>
</dbReference>
<feature type="region of interest" description="Disordered" evidence="1">
    <location>
        <begin position="775"/>
        <end position="800"/>
    </location>
</feature>
<dbReference type="STRING" id="745531.A0A0C3NYM1"/>
<dbReference type="PANTHER" id="PTHR22684:SF0">
    <property type="entry name" value="RIBOSOME QUALITY CONTROL COMPLEX SUBUNIT TCF25"/>
    <property type="match status" value="1"/>
</dbReference>
<evidence type="ECO:0000256" key="1">
    <source>
        <dbReference type="SAM" id="MobiDB-lite"/>
    </source>
</evidence>
<feature type="compositionally biased region" description="Low complexity" evidence="1">
    <location>
        <begin position="16"/>
        <end position="26"/>
    </location>
</feature>
<feature type="compositionally biased region" description="Polar residues" evidence="1">
    <location>
        <begin position="93"/>
        <end position="107"/>
    </location>
</feature>
<feature type="compositionally biased region" description="Acidic residues" evidence="1">
    <location>
        <begin position="29"/>
        <end position="38"/>
    </location>
</feature>
<feature type="region of interest" description="Disordered" evidence="1">
    <location>
        <begin position="1"/>
        <end position="130"/>
    </location>
</feature>
<dbReference type="PANTHER" id="PTHR22684">
    <property type="entry name" value="NULP1-RELATED"/>
    <property type="match status" value="1"/>
</dbReference>
<proteinExistence type="predicted"/>
<sequence length="800" mass="89106">MPPRLNKRQLRELEELQALESAAPAHEAPEEESPDDEPALPPKRMTGGFAALMATGDDKDESAEEEVARSSKAKKASTSTPVVDPPTPAAEVNTPQKSPTTDASTPQEIAKKEKKALKKQKAKAAKEEGDELDRALAELSLRHPELKQVAQSAPATKASSKFFSLLSVSLSNLDAEAEMRKFFGSKVVAAEKASGSGPTNAQARRQQASMRSSLTRPQAGWWPASQRQGLASRVLSEDELAERRNRHHWDSDTPGERVWTVDYSRKYRGLTKTFIQMVLSGDPEGLFHLLRSFPYHADTLLQLSEVYFHREEHSTAADFIDRALFTYERAFVGAFNFTSGQNRLDFDRVENRPFFLAVHRQVSDLARRGCVRTSFEFARLLYGLDTATDPHGALLHLDFLAIKAGMHQWLLDVWDAQCQMKDAEWQGRVHVRALPGWAYARALALFLSEEAQNDEDHRHSTDALIDAVKAFPSVVPILADKADISLPGPIRAHQAFRIHTDASTLSNHPDAILHLLSHLYALRSGPLWKGKSRSAWFAKTVGSLEDKLSGMTFRSSSKPGSPSPSLLHSLYSQPTLAYSVYRHVIVLEPTTRAGRLFGFLPPNVLTAKQLACDPVPPPTRVNEYDPEFFQGAEDPLSARPRGRRENQRVLEQLIPDPVFRRQLQDFFEANPQFAQRFPGGLVEFAQVAGQMPEEVLEDLMIEVANQGNEGMPGQMPGFAAPDDDVEDFEPPAEFAVRHARNEEEQHANEDEEEEEEVEVAPLPVRLLRNVMNRFWGGGGNAAEESSEDEDAPLRDDDGVD</sequence>